<organism evidence="1 2">
    <name type="scientific">Dyadobacter pollutisoli</name>
    <dbReference type="NCBI Taxonomy" id="2910158"/>
    <lineage>
        <taxon>Bacteria</taxon>
        <taxon>Pseudomonadati</taxon>
        <taxon>Bacteroidota</taxon>
        <taxon>Cytophagia</taxon>
        <taxon>Cytophagales</taxon>
        <taxon>Spirosomataceae</taxon>
        <taxon>Dyadobacter</taxon>
    </lineage>
</organism>
<gene>
    <name evidence="1" type="ORF">ON006_32035</name>
</gene>
<dbReference type="Gene3D" id="1.20.1270.360">
    <property type="match status" value="1"/>
</dbReference>
<keyword evidence="2" id="KW-1185">Reference proteome</keyword>
<sequence length="114" mass="12304">MAHQQFQQCIDVCVACANACTHCATSCLNEQNVAHLKTCIQLDLECAVICRAAAEVMSLGSRFSAHMCRVCADACNACADECEKHAQMGMEHCRECADACRHCAATCEEMATPV</sequence>
<dbReference type="InterPro" id="IPR005560">
    <property type="entry name" value="Csp_YhjQ"/>
</dbReference>
<dbReference type="Pfam" id="PF03860">
    <property type="entry name" value="Csp"/>
    <property type="match status" value="1"/>
</dbReference>
<protein>
    <submittedName>
        <fullName evidence="1">Four-helix bundle copper-binding protein</fullName>
    </submittedName>
</protein>
<reference evidence="1" key="1">
    <citation type="submission" date="2022-11" db="EMBL/GenBank/DDBJ databases">
        <title>Dyadobacter pollutisoli sp. nov., isolated from plastic dumped soil.</title>
        <authorList>
            <person name="Kim J.M."/>
            <person name="Kim K.R."/>
            <person name="Lee J.K."/>
            <person name="Hao L."/>
            <person name="Jeon C.O."/>
        </authorList>
    </citation>
    <scope>NUCLEOTIDE SEQUENCE</scope>
    <source>
        <strain evidence="1">U1</strain>
    </source>
</reference>
<dbReference type="PANTHER" id="PTHR37310:SF1">
    <property type="entry name" value="CYTOPLASMIC PROTEIN"/>
    <property type="match status" value="1"/>
</dbReference>
<accession>A0A9E8NDI9</accession>
<dbReference type="CDD" id="cd08026">
    <property type="entry name" value="DUF326"/>
    <property type="match status" value="1"/>
</dbReference>
<proteinExistence type="predicted"/>
<dbReference type="AlphaFoldDB" id="A0A9E8NDI9"/>
<evidence type="ECO:0000313" key="1">
    <source>
        <dbReference type="EMBL" id="WAC12342.1"/>
    </source>
</evidence>
<dbReference type="InterPro" id="IPR044543">
    <property type="entry name" value="YHJQ-like"/>
</dbReference>
<dbReference type="RefSeq" id="WP_244821793.1">
    <property type="nucleotide sequence ID" value="NZ_JAKGRX010000005.1"/>
</dbReference>
<dbReference type="PANTHER" id="PTHR37310">
    <property type="entry name" value="CYTOPLASMIC PROTEIN-RELATED"/>
    <property type="match status" value="1"/>
</dbReference>
<dbReference type="KEGG" id="dpf:ON006_32035"/>
<dbReference type="EMBL" id="CP112998">
    <property type="protein sequence ID" value="WAC12342.1"/>
    <property type="molecule type" value="Genomic_DNA"/>
</dbReference>
<evidence type="ECO:0000313" key="2">
    <source>
        <dbReference type="Proteomes" id="UP001164653"/>
    </source>
</evidence>
<dbReference type="Proteomes" id="UP001164653">
    <property type="component" value="Chromosome"/>
</dbReference>
<name>A0A9E8NDI9_9BACT</name>